<dbReference type="GO" id="GO:0005998">
    <property type="term" value="P:xylulose catabolic process"/>
    <property type="evidence" value="ECO:0007669"/>
    <property type="project" value="UniProtKB-UniRule"/>
</dbReference>
<accession>A0A7C4LLU2</accession>
<organism evidence="13">
    <name type="scientific">Schlesneria paludicola</name>
    <dbReference type="NCBI Taxonomy" id="360056"/>
    <lineage>
        <taxon>Bacteria</taxon>
        <taxon>Pseudomonadati</taxon>
        <taxon>Planctomycetota</taxon>
        <taxon>Planctomycetia</taxon>
        <taxon>Planctomycetales</taxon>
        <taxon>Planctomycetaceae</taxon>
        <taxon>Schlesneria</taxon>
    </lineage>
</organism>
<name>A0A7C4LLU2_9PLAN</name>
<sequence length="513" mass="55618">MAVFLGIDVGTSGTKALAMREDGEILATATAEYPLSSPKPGWSEQDPEDWWRATVESVKKVLKTGKVRADDVGGIGLSGQMHGSVFLDKSQSVIRPAILWNDQRTAAECAEIEKKAGGREKLINLVANPALTGFTAPKILWLRKHEPKNYERTTRVLLPKDYVRLRLTGEFATDVSDASGTLLLDVKNRQWCKPLLDKLDISPSWLPKVYESEDVTGQLTEAAARLLGLKKGVPLVGGGGDQAAGAVGNGIVKRGVISATMGTSGVVFAHSDDMQIDPQGRVHTFCHAVRGKWHVMGVVLSAGGSLQWYRNQLGQNEIAAAKKIKTDPYNLLTDQAAEAPPGCEGLFFLPYLTGERTPHADPNARGAWIGLSLRHGAPHLIRSVMEGATYAMRDCLEIINELKIPIREIRLSGGGARSEFWRQMQADVYGRRVCTINAEEGPAYGAALLAAAGTGAYKGVVEACAATIKVTSSADPQAEAKRIYTKCYPMFGRLYKSLKADFAELQRLITECE</sequence>
<evidence type="ECO:0000313" key="13">
    <source>
        <dbReference type="EMBL" id="HGT38237.1"/>
    </source>
</evidence>
<feature type="site" description="Important for activity" evidence="8">
    <location>
        <position position="8"/>
    </location>
</feature>
<dbReference type="NCBIfam" id="TIGR01312">
    <property type="entry name" value="XylB"/>
    <property type="match status" value="1"/>
</dbReference>
<gene>
    <name evidence="8 10 13" type="primary">xylB</name>
    <name evidence="13" type="ORF">ENS64_03075</name>
</gene>
<dbReference type="HAMAP" id="MF_02220">
    <property type="entry name" value="XylB"/>
    <property type="match status" value="1"/>
</dbReference>
<dbReference type="PROSITE" id="PS00933">
    <property type="entry name" value="FGGY_KINASES_1"/>
    <property type="match status" value="1"/>
</dbReference>
<dbReference type="InterPro" id="IPR050406">
    <property type="entry name" value="FGGY_Carb_Kinase"/>
</dbReference>
<comment type="similarity">
    <text evidence="1 8 9">Belongs to the FGGY kinase family.</text>
</comment>
<comment type="caution">
    <text evidence="13">The sequence shown here is derived from an EMBL/GenBank/DDBJ whole genome shotgun (WGS) entry which is preliminary data.</text>
</comment>
<dbReference type="InterPro" id="IPR006000">
    <property type="entry name" value="Xylulokinase"/>
</dbReference>
<dbReference type="InterPro" id="IPR018485">
    <property type="entry name" value="FGGY_C"/>
</dbReference>
<feature type="domain" description="Carbohydrate kinase FGGY C-terminal" evidence="12">
    <location>
        <begin position="259"/>
        <end position="452"/>
    </location>
</feature>
<keyword evidence="4 8" id="KW-0547">Nucleotide-binding</keyword>
<evidence type="ECO:0000256" key="1">
    <source>
        <dbReference type="ARBA" id="ARBA00009156"/>
    </source>
</evidence>
<evidence type="ECO:0000256" key="10">
    <source>
        <dbReference type="RuleBase" id="RU364073"/>
    </source>
</evidence>
<keyword evidence="7 8" id="KW-0119">Carbohydrate metabolism</keyword>
<evidence type="ECO:0000256" key="6">
    <source>
        <dbReference type="ARBA" id="ARBA00022840"/>
    </source>
</evidence>
<dbReference type="CDD" id="cd07808">
    <property type="entry name" value="ASKHA_NBD_FGGY_EcXK-like"/>
    <property type="match status" value="1"/>
</dbReference>
<evidence type="ECO:0000259" key="11">
    <source>
        <dbReference type="Pfam" id="PF00370"/>
    </source>
</evidence>
<dbReference type="GO" id="GO:0005524">
    <property type="term" value="F:ATP binding"/>
    <property type="evidence" value="ECO:0007669"/>
    <property type="project" value="UniProtKB-UniRule"/>
</dbReference>
<evidence type="ECO:0000256" key="5">
    <source>
        <dbReference type="ARBA" id="ARBA00022777"/>
    </source>
</evidence>
<evidence type="ECO:0000256" key="4">
    <source>
        <dbReference type="ARBA" id="ARBA00022741"/>
    </source>
</evidence>
<dbReference type="EMBL" id="DSVQ01000006">
    <property type="protein sequence ID" value="HGT38237.1"/>
    <property type="molecule type" value="Genomic_DNA"/>
</dbReference>
<dbReference type="GO" id="GO:0004856">
    <property type="term" value="F:D-xylulokinase activity"/>
    <property type="evidence" value="ECO:0007669"/>
    <property type="project" value="UniProtKB-UniRule"/>
</dbReference>
<dbReference type="Pfam" id="PF00370">
    <property type="entry name" value="FGGY_N"/>
    <property type="match status" value="1"/>
</dbReference>
<dbReference type="SUPFAM" id="SSF53067">
    <property type="entry name" value="Actin-like ATPase domain"/>
    <property type="match status" value="2"/>
</dbReference>
<dbReference type="InterPro" id="IPR018483">
    <property type="entry name" value="Carb_kinase_FGGY_CS"/>
</dbReference>
<keyword evidence="5 8" id="KW-0418">Kinase</keyword>
<protein>
    <recommendedName>
        <fullName evidence="8 10">Xylulose kinase</fullName>
        <shortName evidence="8 10">Xylulokinase</shortName>
        <ecNumber evidence="8 10">2.7.1.17</ecNumber>
    </recommendedName>
</protein>
<dbReference type="PANTHER" id="PTHR43095:SF5">
    <property type="entry name" value="XYLULOSE KINASE"/>
    <property type="match status" value="1"/>
</dbReference>
<dbReference type="GO" id="GO:0042732">
    <property type="term" value="P:D-xylose metabolic process"/>
    <property type="evidence" value="ECO:0007669"/>
    <property type="project" value="UniProtKB-KW"/>
</dbReference>
<feature type="binding site" evidence="8">
    <location>
        <begin position="81"/>
        <end position="82"/>
    </location>
    <ligand>
        <name>substrate</name>
    </ligand>
</feature>
<keyword evidence="3 8" id="KW-0808">Transferase</keyword>
<dbReference type="EC" id="2.7.1.17" evidence="8 10"/>
<evidence type="ECO:0000256" key="7">
    <source>
        <dbReference type="ARBA" id="ARBA00023277"/>
    </source>
</evidence>
<evidence type="ECO:0000256" key="8">
    <source>
        <dbReference type="HAMAP-Rule" id="MF_02220"/>
    </source>
</evidence>
<evidence type="ECO:0000259" key="12">
    <source>
        <dbReference type="Pfam" id="PF02782"/>
    </source>
</evidence>
<dbReference type="InterPro" id="IPR043129">
    <property type="entry name" value="ATPase_NBD"/>
</dbReference>
<evidence type="ECO:0000256" key="2">
    <source>
        <dbReference type="ARBA" id="ARBA00022629"/>
    </source>
</evidence>
<keyword evidence="6 8" id="KW-0067">ATP-binding</keyword>
<evidence type="ECO:0000256" key="3">
    <source>
        <dbReference type="ARBA" id="ARBA00022679"/>
    </source>
</evidence>
<dbReference type="PROSITE" id="PS00445">
    <property type="entry name" value="FGGY_KINASES_2"/>
    <property type="match status" value="1"/>
</dbReference>
<feature type="active site" description="Proton acceptor" evidence="8">
    <location>
        <position position="241"/>
    </location>
</feature>
<keyword evidence="2 8" id="KW-0859">Xylose metabolism</keyword>
<proteinExistence type="inferred from homology"/>
<dbReference type="Pfam" id="PF02782">
    <property type="entry name" value="FGGY_C"/>
    <property type="match status" value="1"/>
</dbReference>
<evidence type="ECO:0000256" key="9">
    <source>
        <dbReference type="RuleBase" id="RU003733"/>
    </source>
</evidence>
<comment type="catalytic activity">
    <reaction evidence="8 10">
        <text>D-xylulose + ATP = D-xylulose 5-phosphate + ADP + H(+)</text>
        <dbReference type="Rhea" id="RHEA:10964"/>
        <dbReference type="ChEBI" id="CHEBI:15378"/>
        <dbReference type="ChEBI" id="CHEBI:17140"/>
        <dbReference type="ChEBI" id="CHEBI:30616"/>
        <dbReference type="ChEBI" id="CHEBI:57737"/>
        <dbReference type="ChEBI" id="CHEBI:456216"/>
        <dbReference type="EC" id="2.7.1.17"/>
    </reaction>
</comment>
<dbReference type="AlphaFoldDB" id="A0A7C4LLU2"/>
<dbReference type="Gene3D" id="3.30.420.40">
    <property type="match status" value="2"/>
</dbReference>
<reference evidence="13" key="1">
    <citation type="journal article" date="2020" name="mSystems">
        <title>Genome- and Community-Level Interaction Insights into Carbon Utilization and Element Cycling Functions of Hydrothermarchaeota in Hydrothermal Sediment.</title>
        <authorList>
            <person name="Zhou Z."/>
            <person name="Liu Y."/>
            <person name="Xu W."/>
            <person name="Pan J."/>
            <person name="Luo Z.H."/>
            <person name="Li M."/>
        </authorList>
    </citation>
    <scope>NUCLEOTIDE SEQUENCE [LARGE SCALE GENOMIC DNA]</scope>
    <source>
        <strain evidence="13">SpSt-508</strain>
    </source>
</reference>
<dbReference type="InterPro" id="IPR000577">
    <property type="entry name" value="Carb_kinase_FGGY"/>
</dbReference>
<dbReference type="PANTHER" id="PTHR43095">
    <property type="entry name" value="SUGAR KINASE"/>
    <property type="match status" value="1"/>
</dbReference>
<comment type="function">
    <text evidence="8">Catalyzes the phosphorylation of D-xylulose to D-xylulose 5-phosphate.</text>
</comment>
<dbReference type="PIRSF" id="PIRSF000538">
    <property type="entry name" value="GlpK"/>
    <property type="match status" value="1"/>
</dbReference>
<dbReference type="InterPro" id="IPR018484">
    <property type="entry name" value="FGGY_N"/>
</dbReference>
<feature type="domain" description="Carbohydrate kinase FGGY N-terminal" evidence="11">
    <location>
        <begin position="4"/>
        <end position="248"/>
    </location>
</feature>